<dbReference type="AlphaFoldDB" id="A0A833TH72"/>
<proteinExistence type="predicted"/>
<accession>A0A833TH72</accession>
<protein>
    <submittedName>
        <fullName evidence="1">Putative carbamoyl-phosphate synthase arginine-specific large chain</fullName>
    </submittedName>
</protein>
<organism evidence="1 2">
    <name type="scientific">Phytophthora infestans</name>
    <name type="common">Potato late blight agent</name>
    <name type="synonym">Botrytis infestans</name>
    <dbReference type="NCBI Taxonomy" id="4787"/>
    <lineage>
        <taxon>Eukaryota</taxon>
        <taxon>Sar</taxon>
        <taxon>Stramenopiles</taxon>
        <taxon>Oomycota</taxon>
        <taxon>Peronosporomycetes</taxon>
        <taxon>Peronosporales</taxon>
        <taxon>Peronosporaceae</taxon>
        <taxon>Phytophthora</taxon>
    </lineage>
</organism>
<evidence type="ECO:0000313" key="2">
    <source>
        <dbReference type="Proteomes" id="UP000602510"/>
    </source>
</evidence>
<sequence length="98" mass="10979">MWCSHEHGLPRRHALGECQQRSSYVHIHGHDHPAFRSGGLLICQAGEFDYSSLQVIDAVVRKALTSYIATVQPSQVLVDNGHFVRARAEAMLEIITKE</sequence>
<name>A0A833TH72_PHYIN</name>
<comment type="caution">
    <text evidence="1">The sequence shown here is derived from an EMBL/GenBank/DDBJ whole genome shotgun (WGS) entry which is preliminary data.</text>
</comment>
<reference evidence="1" key="1">
    <citation type="submission" date="2020-04" db="EMBL/GenBank/DDBJ databases">
        <title>Hybrid Assembly of Korean Phytophthora infestans isolates.</title>
        <authorList>
            <person name="Prokchorchik M."/>
            <person name="Lee Y."/>
            <person name="Seo J."/>
            <person name="Cho J.-H."/>
            <person name="Park Y.-E."/>
            <person name="Jang D.-C."/>
            <person name="Im J.-S."/>
            <person name="Choi J.-G."/>
            <person name="Park H.-J."/>
            <person name="Lee G.-B."/>
            <person name="Lee Y.-G."/>
            <person name="Hong S.-Y."/>
            <person name="Cho K."/>
            <person name="Sohn K.H."/>
        </authorList>
    </citation>
    <scope>NUCLEOTIDE SEQUENCE</scope>
    <source>
        <strain evidence="1">KR_1_A1</strain>
    </source>
</reference>
<dbReference type="Proteomes" id="UP000602510">
    <property type="component" value="Unassembled WGS sequence"/>
</dbReference>
<dbReference type="EMBL" id="WSZM01000012">
    <property type="protein sequence ID" value="KAF4046830.1"/>
    <property type="molecule type" value="Genomic_DNA"/>
</dbReference>
<keyword evidence="2" id="KW-1185">Reference proteome</keyword>
<gene>
    <name evidence="1" type="ORF">GN244_ATG00727</name>
</gene>
<evidence type="ECO:0000313" key="1">
    <source>
        <dbReference type="EMBL" id="KAF4046830.1"/>
    </source>
</evidence>